<dbReference type="SUPFAM" id="SSF55785">
    <property type="entry name" value="PYP-like sensor domain (PAS domain)"/>
    <property type="match status" value="1"/>
</dbReference>
<evidence type="ECO:0000256" key="1">
    <source>
        <dbReference type="ARBA" id="ARBA00000085"/>
    </source>
</evidence>
<dbReference type="InterPro" id="IPR000014">
    <property type="entry name" value="PAS"/>
</dbReference>
<dbReference type="SMART" id="SM00086">
    <property type="entry name" value="PAC"/>
    <property type="match status" value="1"/>
</dbReference>
<dbReference type="InterPro" id="IPR003661">
    <property type="entry name" value="HisK_dim/P_dom"/>
</dbReference>
<dbReference type="PANTHER" id="PTHR43304:SF1">
    <property type="entry name" value="PAC DOMAIN-CONTAINING PROTEIN"/>
    <property type="match status" value="1"/>
</dbReference>
<evidence type="ECO:0000256" key="4">
    <source>
        <dbReference type="ARBA" id="ARBA00022679"/>
    </source>
</evidence>
<dbReference type="SMART" id="SM00387">
    <property type="entry name" value="HATPase_c"/>
    <property type="match status" value="1"/>
</dbReference>
<dbReference type="InterPro" id="IPR013655">
    <property type="entry name" value="PAS_fold_3"/>
</dbReference>
<dbReference type="InterPro" id="IPR036097">
    <property type="entry name" value="HisK_dim/P_sf"/>
</dbReference>
<proteinExistence type="predicted"/>
<dbReference type="PROSITE" id="PS50112">
    <property type="entry name" value="PAS"/>
    <property type="match status" value="1"/>
</dbReference>
<evidence type="ECO:0000256" key="2">
    <source>
        <dbReference type="ARBA" id="ARBA00012438"/>
    </source>
</evidence>
<evidence type="ECO:0000259" key="6">
    <source>
        <dbReference type="PROSITE" id="PS50109"/>
    </source>
</evidence>
<dbReference type="CDD" id="cd00075">
    <property type="entry name" value="HATPase"/>
    <property type="match status" value="1"/>
</dbReference>
<dbReference type="CDD" id="cd00130">
    <property type="entry name" value="PAS"/>
    <property type="match status" value="1"/>
</dbReference>
<accession>A0A420WFJ5</accession>
<comment type="caution">
    <text evidence="9">The sequence shown here is derived from an EMBL/GenBank/DDBJ whole genome shotgun (WGS) entry which is preliminary data.</text>
</comment>
<evidence type="ECO:0000313" key="10">
    <source>
        <dbReference type="Proteomes" id="UP000282211"/>
    </source>
</evidence>
<dbReference type="InterPro" id="IPR005467">
    <property type="entry name" value="His_kinase_dom"/>
</dbReference>
<comment type="catalytic activity">
    <reaction evidence="1">
        <text>ATP + protein L-histidine = ADP + protein N-phospho-L-histidine.</text>
        <dbReference type="EC" id="2.7.13.3"/>
    </reaction>
</comment>
<feature type="domain" description="PAS" evidence="7">
    <location>
        <begin position="35"/>
        <end position="105"/>
    </location>
</feature>
<dbReference type="CDD" id="cd00082">
    <property type="entry name" value="HisKA"/>
    <property type="match status" value="1"/>
</dbReference>
<evidence type="ECO:0000256" key="3">
    <source>
        <dbReference type="ARBA" id="ARBA00022553"/>
    </source>
</evidence>
<dbReference type="InterPro" id="IPR036890">
    <property type="entry name" value="HATPase_C_sf"/>
</dbReference>
<dbReference type="SUPFAM" id="SSF55874">
    <property type="entry name" value="ATPase domain of HSP90 chaperone/DNA topoisomerase II/histidine kinase"/>
    <property type="match status" value="1"/>
</dbReference>
<dbReference type="InterPro" id="IPR004358">
    <property type="entry name" value="Sig_transdc_His_kin-like_C"/>
</dbReference>
<dbReference type="Gene3D" id="3.30.565.10">
    <property type="entry name" value="Histidine kinase-like ATPase, C-terminal domain"/>
    <property type="match status" value="1"/>
</dbReference>
<keyword evidence="4" id="KW-0808">Transferase</keyword>
<dbReference type="Gene3D" id="1.10.287.130">
    <property type="match status" value="1"/>
</dbReference>
<dbReference type="EC" id="2.7.13.3" evidence="2"/>
<keyword evidence="5" id="KW-0418">Kinase</keyword>
<dbReference type="RefSeq" id="WP_121102770.1">
    <property type="nucleotide sequence ID" value="NZ_RBII01000002.1"/>
</dbReference>
<gene>
    <name evidence="9" type="ORF">DES40_2583</name>
</gene>
<dbReference type="InParanoid" id="A0A420WFJ5"/>
<feature type="domain" description="PAC" evidence="8">
    <location>
        <begin position="109"/>
        <end position="161"/>
    </location>
</feature>
<organism evidence="9 10">
    <name type="scientific">Litorimonas taeanensis</name>
    <dbReference type="NCBI Taxonomy" id="568099"/>
    <lineage>
        <taxon>Bacteria</taxon>
        <taxon>Pseudomonadati</taxon>
        <taxon>Pseudomonadota</taxon>
        <taxon>Alphaproteobacteria</taxon>
        <taxon>Maricaulales</taxon>
        <taxon>Robiginitomaculaceae</taxon>
    </lineage>
</organism>
<evidence type="ECO:0000256" key="5">
    <source>
        <dbReference type="ARBA" id="ARBA00022777"/>
    </source>
</evidence>
<dbReference type="GO" id="GO:0000155">
    <property type="term" value="F:phosphorelay sensor kinase activity"/>
    <property type="evidence" value="ECO:0007669"/>
    <property type="project" value="InterPro"/>
</dbReference>
<dbReference type="InterPro" id="IPR000700">
    <property type="entry name" value="PAS-assoc_C"/>
</dbReference>
<keyword evidence="3" id="KW-0597">Phosphoprotein</keyword>
<dbReference type="InterPro" id="IPR052162">
    <property type="entry name" value="Sensor_kinase/Photoreceptor"/>
</dbReference>
<feature type="domain" description="Histidine kinase" evidence="6">
    <location>
        <begin position="172"/>
        <end position="383"/>
    </location>
</feature>
<dbReference type="InterPro" id="IPR001610">
    <property type="entry name" value="PAC"/>
</dbReference>
<dbReference type="InterPro" id="IPR035965">
    <property type="entry name" value="PAS-like_dom_sf"/>
</dbReference>
<dbReference type="OrthoDB" id="9795133at2"/>
<dbReference type="InterPro" id="IPR003594">
    <property type="entry name" value="HATPase_dom"/>
</dbReference>
<sequence>MSEKNNSVTPFPSRPLNSTLATQHFRSETTTNLQDYDLFKLAMEHSAIGMALLLPNGKWFKANKAICDILGYTESELLNIDFQTVTHPDDLAMDLDYVNRLLAGEIQTYSMEKRYYRKDKKIIWVLLTVSLVRDDNNKPLYFISQIQDITEEKDAKEALVNANDELQRLSYQISHDFRSPLRSSISMLQLAEKFAEDGNIEKSNKFRNISLRSLQKLYSLADDILSLTQTKLSKECNQTLLVDHLIDDSLSLLSHLDGMESITVIKDLNFSRPISTKKTRLALIINNLISNAIKYRDMSKAEPTIKISTYDADGHLVLFIQDNGLGIEEAYRDRLFEMFERFHTKAAEGTGLGLYMVKQSADVIGGDIHYQPLPDGSRFTLIL</sequence>
<dbReference type="Pfam" id="PF02518">
    <property type="entry name" value="HATPase_c"/>
    <property type="match status" value="1"/>
</dbReference>
<dbReference type="SUPFAM" id="SSF47384">
    <property type="entry name" value="Homodimeric domain of signal transducing histidine kinase"/>
    <property type="match status" value="1"/>
</dbReference>
<evidence type="ECO:0000259" key="8">
    <source>
        <dbReference type="PROSITE" id="PS50113"/>
    </source>
</evidence>
<protein>
    <recommendedName>
        <fullName evidence="2">histidine kinase</fullName>
        <ecNumber evidence="2">2.7.13.3</ecNumber>
    </recommendedName>
</protein>
<dbReference type="PROSITE" id="PS50113">
    <property type="entry name" value="PAC"/>
    <property type="match status" value="1"/>
</dbReference>
<evidence type="ECO:0000259" key="7">
    <source>
        <dbReference type="PROSITE" id="PS50112"/>
    </source>
</evidence>
<reference evidence="9 10" key="1">
    <citation type="submission" date="2018-10" db="EMBL/GenBank/DDBJ databases">
        <title>Genomic Encyclopedia of Type Strains, Phase IV (KMG-IV): sequencing the most valuable type-strain genomes for metagenomic binning, comparative biology and taxonomic classification.</title>
        <authorList>
            <person name="Goeker M."/>
        </authorList>
    </citation>
    <scope>NUCLEOTIDE SEQUENCE [LARGE SCALE GENOMIC DNA]</scope>
    <source>
        <strain evidence="9 10">DSM 22008</strain>
    </source>
</reference>
<dbReference type="Proteomes" id="UP000282211">
    <property type="component" value="Unassembled WGS sequence"/>
</dbReference>
<evidence type="ECO:0000313" key="9">
    <source>
        <dbReference type="EMBL" id="RKQ69774.1"/>
    </source>
</evidence>
<dbReference type="EMBL" id="RBII01000002">
    <property type="protein sequence ID" value="RKQ69774.1"/>
    <property type="molecule type" value="Genomic_DNA"/>
</dbReference>
<dbReference type="PROSITE" id="PS50109">
    <property type="entry name" value="HIS_KIN"/>
    <property type="match status" value="1"/>
</dbReference>
<name>A0A420WFJ5_9PROT</name>
<dbReference type="PANTHER" id="PTHR43304">
    <property type="entry name" value="PHYTOCHROME-LIKE PROTEIN CPH1"/>
    <property type="match status" value="1"/>
</dbReference>
<dbReference type="SMART" id="SM00091">
    <property type="entry name" value="PAS"/>
    <property type="match status" value="1"/>
</dbReference>
<dbReference type="AlphaFoldDB" id="A0A420WFJ5"/>
<dbReference type="NCBIfam" id="TIGR00229">
    <property type="entry name" value="sensory_box"/>
    <property type="match status" value="1"/>
</dbReference>
<dbReference type="Pfam" id="PF08447">
    <property type="entry name" value="PAS_3"/>
    <property type="match status" value="1"/>
</dbReference>
<dbReference type="Gene3D" id="3.30.450.20">
    <property type="entry name" value="PAS domain"/>
    <property type="match status" value="1"/>
</dbReference>
<keyword evidence="10" id="KW-1185">Reference proteome</keyword>
<dbReference type="PRINTS" id="PR00344">
    <property type="entry name" value="BCTRLSENSOR"/>
</dbReference>